<evidence type="ECO:0000259" key="2">
    <source>
        <dbReference type="Pfam" id="PF05028"/>
    </source>
</evidence>
<dbReference type="InterPro" id="IPR046372">
    <property type="entry name" value="PARG_cat_C"/>
</dbReference>
<organism evidence="3 4">
    <name type="scientific">Dendrobium chrysotoxum</name>
    <name type="common">Orchid</name>
    <dbReference type="NCBI Taxonomy" id="161865"/>
    <lineage>
        <taxon>Eukaryota</taxon>
        <taxon>Viridiplantae</taxon>
        <taxon>Streptophyta</taxon>
        <taxon>Embryophyta</taxon>
        <taxon>Tracheophyta</taxon>
        <taxon>Spermatophyta</taxon>
        <taxon>Magnoliopsida</taxon>
        <taxon>Liliopsida</taxon>
        <taxon>Asparagales</taxon>
        <taxon>Orchidaceae</taxon>
        <taxon>Epidendroideae</taxon>
        <taxon>Malaxideae</taxon>
        <taxon>Dendrobiinae</taxon>
        <taxon>Dendrobium</taxon>
    </lineage>
</organism>
<dbReference type="InterPro" id="IPR007724">
    <property type="entry name" value="Poly_GlycHdrlase"/>
</dbReference>
<comment type="caution">
    <text evidence="3">The sequence shown here is derived from an EMBL/GenBank/DDBJ whole genome shotgun (WGS) entry which is preliminary data.</text>
</comment>
<evidence type="ECO:0000313" key="3">
    <source>
        <dbReference type="EMBL" id="KAH0448084.1"/>
    </source>
</evidence>
<proteinExistence type="predicted"/>
<evidence type="ECO:0000313" key="4">
    <source>
        <dbReference type="Proteomes" id="UP000775213"/>
    </source>
</evidence>
<dbReference type="GO" id="GO:0005634">
    <property type="term" value="C:nucleus"/>
    <property type="evidence" value="ECO:0007669"/>
    <property type="project" value="TreeGrafter"/>
</dbReference>
<dbReference type="GO" id="GO:0006282">
    <property type="term" value="P:regulation of DNA repair"/>
    <property type="evidence" value="ECO:0007669"/>
    <property type="project" value="InterPro"/>
</dbReference>
<protein>
    <recommendedName>
        <fullName evidence="2">PARG catalytic Macro domain-containing protein</fullName>
    </recommendedName>
</protein>
<evidence type="ECO:0000256" key="1">
    <source>
        <dbReference type="SAM" id="MobiDB-lite"/>
    </source>
</evidence>
<name>A0AAV7FXF2_DENCH</name>
<feature type="domain" description="PARG catalytic Macro" evidence="2">
    <location>
        <begin position="209"/>
        <end position="336"/>
    </location>
</feature>
<dbReference type="AlphaFoldDB" id="A0AAV7FXF2"/>
<keyword evidence="4" id="KW-1185">Reference proteome</keyword>
<feature type="region of interest" description="Disordered" evidence="1">
    <location>
        <begin position="253"/>
        <end position="276"/>
    </location>
</feature>
<dbReference type="GO" id="GO:0004649">
    <property type="term" value="F:poly(ADP-ribose) glycohydrolase activity"/>
    <property type="evidence" value="ECO:0007669"/>
    <property type="project" value="InterPro"/>
</dbReference>
<dbReference type="EMBL" id="JAGFBR010000019">
    <property type="protein sequence ID" value="KAH0448084.1"/>
    <property type="molecule type" value="Genomic_DNA"/>
</dbReference>
<gene>
    <name evidence="3" type="ORF">IEQ34_021884</name>
</gene>
<dbReference type="GO" id="GO:1990966">
    <property type="term" value="P:ATP generation from poly-ADP-D-ribose"/>
    <property type="evidence" value="ECO:0007669"/>
    <property type="project" value="TreeGrafter"/>
</dbReference>
<reference evidence="3 4" key="1">
    <citation type="journal article" date="2021" name="Hortic Res">
        <title>Chromosome-scale assembly of the Dendrobium chrysotoxum genome enhances the understanding of orchid evolution.</title>
        <authorList>
            <person name="Zhang Y."/>
            <person name="Zhang G.Q."/>
            <person name="Zhang D."/>
            <person name="Liu X.D."/>
            <person name="Xu X.Y."/>
            <person name="Sun W.H."/>
            <person name="Yu X."/>
            <person name="Zhu X."/>
            <person name="Wang Z.W."/>
            <person name="Zhao X."/>
            <person name="Zhong W.Y."/>
            <person name="Chen H."/>
            <person name="Yin W.L."/>
            <person name="Huang T."/>
            <person name="Niu S.C."/>
            <person name="Liu Z.J."/>
        </authorList>
    </citation>
    <scope>NUCLEOTIDE SEQUENCE [LARGE SCALE GENOMIC DNA]</scope>
    <source>
        <strain evidence="3">Lindl</strain>
    </source>
</reference>
<dbReference type="GO" id="GO:0009225">
    <property type="term" value="P:nucleotide-sugar metabolic process"/>
    <property type="evidence" value="ECO:0007669"/>
    <property type="project" value="TreeGrafter"/>
</dbReference>
<dbReference type="Pfam" id="PF05028">
    <property type="entry name" value="PARG_cat_C"/>
    <property type="match status" value="1"/>
</dbReference>
<dbReference type="Proteomes" id="UP000775213">
    <property type="component" value="Unassembled WGS sequence"/>
</dbReference>
<sequence>MSFVNQNIITIEWQTKKIRDLEEEFIQWNGRYEAMAWLKLLDNSFQTSGTFRHQWEFLRAAGQHLISSGQQLGQELWTAISQTWTAVLALGNSGQQFVWLRKAFGLHRTAAKPIPSSGINLDSNRFSFGQQWGLLKLLDRLYVMSRNLDSQLSLDRQQFGVESRWWEGTVCSRNFWQQPRRAGSVHLRGPWSRFLRLSKSSIHGPFHPREINKAYCGFFDQSKYKSYKKNFQDASPHKKGLSQDEAFAIASNDHHDSSDASTQTRDPVVSSEGPSASKLSIASEIYPEDIGIATGNWGCGAFGGDPEIKSVIQWLAASQALRPFLHYYTFGATELQKLDEVSHWILSHGWTVGDLWSILIEYSTQRLNRETSVGFFSWLLPLNEAACDYTHHNIRTDPEFVSSSYSSRNLQPEVIQLQGLELARSF</sequence>
<dbReference type="GO" id="GO:0005737">
    <property type="term" value="C:cytoplasm"/>
    <property type="evidence" value="ECO:0007669"/>
    <property type="project" value="TreeGrafter"/>
</dbReference>
<dbReference type="PANTHER" id="PTHR12837:SF0">
    <property type="entry name" value="POLY(ADP-RIBOSE) GLYCOHYDROLASE"/>
    <property type="match status" value="1"/>
</dbReference>
<accession>A0AAV7FXF2</accession>
<dbReference type="GO" id="GO:0005975">
    <property type="term" value="P:carbohydrate metabolic process"/>
    <property type="evidence" value="ECO:0007669"/>
    <property type="project" value="InterPro"/>
</dbReference>
<dbReference type="PANTHER" id="PTHR12837">
    <property type="entry name" value="POLY ADP-RIBOSE GLYCOHYDROLASE"/>
    <property type="match status" value="1"/>
</dbReference>